<dbReference type="EMBL" id="VOIH02000007">
    <property type="protein sequence ID" value="KAF3442856.1"/>
    <property type="molecule type" value="Genomic_DNA"/>
</dbReference>
<evidence type="ECO:0000313" key="2">
    <source>
        <dbReference type="Proteomes" id="UP000796880"/>
    </source>
</evidence>
<gene>
    <name evidence="1" type="ORF">FNV43_RR16774</name>
</gene>
<accession>A0A8K0GZG0</accession>
<protein>
    <submittedName>
        <fullName evidence="1">Uncharacterized protein</fullName>
    </submittedName>
</protein>
<evidence type="ECO:0000313" key="1">
    <source>
        <dbReference type="EMBL" id="KAF3442856.1"/>
    </source>
</evidence>
<proteinExistence type="predicted"/>
<keyword evidence="2" id="KW-1185">Reference proteome</keyword>
<dbReference type="AlphaFoldDB" id="A0A8K0GZG0"/>
<name>A0A8K0GZG0_9ROSA</name>
<reference evidence="1" key="1">
    <citation type="submission" date="2020-03" db="EMBL/GenBank/DDBJ databases">
        <title>A high-quality chromosome-level genome assembly of a woody plant with both climbing and erect habits, Rhamnella rubrinervis.</title>
        <authorList>
            <person name="Lu Z."/>
            <person name="Yang Y."/>
            <person name="Zhu X."/>
            <person name="Sun Y."/>
        </authorList>
    </citation>
    <scope>NUCLEOTIDE SEQUENCE</scope>
    <source>
        <strain evidence="1">BYM</strain>
        <tissue evidence="1">Leaf</tissue>
    </source>
</reference>
<comment type="caution">
    <text evidence="1">The sequence shown here is derived from an EMBL/GenBank/DDBJ whole genome shotgun (WGS) entry which is preliminary data.</text>
</comment>
<dbReference type="Proteomes" id="UP000796880">
    <property type="component" value="Unassembled WGS sequence"/>
</dbReference>
<organism evidence="1 2">
    <name type="scientific">Rhamnella rubrinervis</name>
    <dbReference type="NCBI Taxonomy" id="2594499"/>
    <lineage>
        <taxon>Eukaryota</taxon>
        <taxon>Viridiplantae</taxon>
        <taxon>Streptophyta</taxon>
        <taxon>Embryophyta</taxon>
        <taxon>Tracheophyta</taxon>
        <taxon>Spermatophyta</taxon>
        <taxon>Magnoliopsida</taxon>
        <taxon>eudicotyledons</taxon>
        <taxon>Gunneridae</taxon>
        <taxon>Pentapetalae</taxon>
        <taxon>rosids</taxon>
        <taxon>fabids</taxon>
        <taxon>Rosales</taxon>
        <taxon>Rhamnaceae</taxon>
        <taxon>rhamnoid group</taxon>
        <taxon>Rhamneae</taxon>
        <taxon>Rhamnella</taxon>
    </lineage>
</organism>
<sequence>MSTELLLSTNIRLFTQLATFIITTSASSCGSCTPLESASKSKVQILPPSLGIMLNSPHNVRVDLLENFVMDVIKGVYYWKLPPGALKDLELLPELAKHEAGIEGATMQHPCATLLARVTRGECGGLGGGDIPLSAC</sequence>